<name>A0A9W4DL00_BLUGR</name>
<reference evidence="2" key="1">
    <citation type="submission" date="2020-10" db="EMBL/GenBank/DDBJ databases">
        <authorList>
            <person name="Muller C M."/>
        </authorList>
    </citation>
    <scope>NUCLEOTIDE SEQUENCE</scope>
    <source>
        <strain evidence="2">THUN-12</strain>
    </source>
</reference>
<dbReference type="Proteomes" id="UP000683417">
    <property type="component" value="Unassembled WGS sequence"/>
</dbReference>
<proteinExistence type="predicted"/>
<protein>
    <submittedName>
        <fullName evidence="2">BgTH12-02025</fullName>
    </submittedName>
</protein>
<gene>
    <name evidence="2" type="ORF">BGTH12_LOCUS3134</name>
</gene>
<evidence type="ECO:0000313" key="2">
    <source>
        <dbReference type="EMBL" id="CAD6501776.1"/>
    </source>
</evidence>
<feature type="signal peptide" evidence="1">
    <location>
        <begin position="1"/>
        <end position="21"/>
    </location>
</feature>
<feature type="chain" id="PRO_5040766156" evidence="1">
    <location>
        <begin position="22"/>
        <end position="393"/>
    </location>
</feature>
<dbReference type="EMBL" id="CAJHIT010000005">
    <property type="protein sequence ID" value="CAD6501776.1"/>
    <property type="molecule type" value="Genomic_DNA"/>
</dbReference>
<comment type="caution">
    <text evidence="2">The sequence shown here is derived from an EMBL/GenBank/DDBJ whole genome shotgun (WGS) entry which is preliminary data.</text>
</comment>
<evidence type="ECO:0000313" key="3">
    <source>
        <dbReference type="Proteomes" id="UP000683417"/>
    </source>
</evidence>
<dbReference type="Gene3D" id="3.10.450.30">
    <property type="entry name" value="Microbial ribonucleases"/>
    <property type="match status" value="1"/>
</dbReference>
<sequence length="393" mass="44341">MATVFLLVCAILGLYSLAASARNGSLHLVVPSTSGYLCDEIFFNTIFLKGEAEKAYKRFTHQSFQKAFPALFEDLYLFNKYNEILLAWPILFPWASYDDEPNADYRLIIDSNGEVIGMVTVIYPKEKSNQLEFRKCKPTHSFNGGDDDTSRLQAKQLEETYPLAGYLCDGAFLNKRSFSYTIGYLEKSKTSSKSISAYEKKISKYSGNEFSGDNLLGFPLRNLDSNNNPNGPIKTHRIIFHRNKDGSILVKGIVSKDKSQKDDGQICPSLWDLSSLSQISPDVSSPISRKMALVNNDGTFTCAKQELNISTILLQVPFSLHQAQISVEASDEKYPILQSGNLWLWPVIFPESYLRRSTHVFAIGCDLKFQVVGLFYTRNTRVKNPIFKQCLNT</sequence>
<keyword evidence="1" id="KW-0732">Signal</keyword>
<organism evidence="2 3">
    <name type="scientific">Blumeria graminis f. sp. triticale</name>
    <dbReference type="NCBI Taxonomy" id="1689686"/>
    <lineage>
        <taxon>Eukaryota</taxon>
        <taxon>Fungi</taxon>
        <taxon>Dikarya</taxon>
        <taxon>Ascomycota</taxon>
        <taxon>Pezizomycotina</taxon>
        <taxon>Leotiomycetes</taxon>
        <taxon>Erysiphales</taxon>
        <taxon>Erysiphaceae</taxon>
        <taxon>Blumeria</taxon>
    </lineage>
</organism>
<evidence type="ECO:0000256" key="1">
    <source>
        <dbReference type="SAM" id="SignalP"/>
    </source>
</evidence>
<dbReference type="AlphaFoldDB" id="A0A9W4DL00"/>
<accession>A0A9W4DL00</accession>